<dbReference type="Pfam" id="PF00391">
    <property type="entry name" value="PEP-utilizers"/>
    <property type="match status" value="1"/>
</dbReference>
<accession>A0ABU9KU65</accession>
<evidence type="ECO:0000313" key="17">
    <source>
        <dbReference type="EMBL" id="MEL4304508.1"/>
    </source>
</evidence>
<keyword evidence="10" id="KW-0067">ATP-binding</keyword>
<protein>
    <recommendedName>
        <fullName evidence="5">pyruvate, water dikinase</fullName>
        <ecNumber evidence="5">2.7.9.2</ecNumber>
    </recommendedName>
    <alternativeName>
        <fullName evidence="12">Pyruvate, water dikinase</fullName>
    </alternativeName>
</protein>
<dbReference type="RefSeq" id="WP_342126231.1">
    <property type="nucleotide sequence ID" value="NZ_JBCAUS010000002.1"/>
</dbReference>
<dbReference type="EMBL" id="JBCAUS010000002">
    <property type="protein sequence ID" value="MEL4304508.1"/>
    <property type="molecule type" value="Genomic_DNA"/>
</dbReference>
<feature type="domain" description="Pyruvate phosphate dikinase AMP/ATP-binding" evidence="16">
    <location>
        <begin position="18"/>
        <end position="321"/>
    </location>
</feature>
<evidence type="ECO:0000256" key="1">
    <source>
        <dbReference type="ARBA" id="ARBA00001946"/>
    </source>
</evidence>
<organism evidence="17 18">
    <name type="scientific">Methanococcoides cohabitans</name>
    <dbReference type="NCBI Taxonomy" id="3136559"/>
    <lineage>
        <taxon>Archaea</taxon>
        <taxon>Methanobacteriati</taxon>
        <taxon>Methanobacteriota</taxon>
        <taxon>Stenosarchaea group</taxon>
        <taxon>Methanomicrobia</taxon>
        <taxon>Methanosarcinales</taxon>
        <taxon>Methanosarcinaceae</taxon>
        <taxon>Methanococcoides</taxon>
    </lineage>
</organism>
<dbReference type="InterPro" id="IPR006319">
    <property type="entry name" value="PEP_synth"/>
</dbReference>
<comment type="similarity">
    <text evidence="4">Belongs to the PEP-utilizing enzyme family.</text>
</comment>
<evidence type="ECO:0000256" key="7">
    <source>
        <dbReference type="ARBA" id="ARBA00022723"/>
    </source>
</evidence>
<dbReference type="SUPFAM" id="SSF52009">
    <property type="entry name" value="Phosphohistidine domain"/>
    <property type="match status" value="1"/>
</dbReference>
<evidence type="ECO:0000313" key="18">
    <source>
        <dbReference type="Proteomes" id="UP001396646"/>
    </source>
</evidence>
<evidence type="ECO:0000256" key="2">
    <source>
        <dbReference type="ARBA" id="ARBA00002988"/>
    </source>
</evidence>
<reference evidence="17 18" key="1">
    <citation type="submission" date="2024-04" db="EMBL/GenBank/DDBJ databases">
        <title>Methanococcoides sp. LMO-2.</title>
        <authorList>
            <person name="Liang L."/>
        </authorList>
    </citation>
    <scope>NUCLEOTIDE SEQUENCE [LARGE SCALE GENOMIC DNA]</scope>
    <source>
        <strain evidence="17 18">LMO-2</strain>
    </source>
</reference>
<dbReference type="InterPro" id="IPR008279">
    <property type="entry name" value="PEP-util_enz_mobile_dom"/>
</dbReference>
<keyword evidence="6" id="KW-0808">Transferase</keyword>
<keyword evidence="11" id="KW-0460">Magnesium</keyword>
<feature type="region of interest" description="Disordered" evidence="14">
    <location>
        <begin position="591"/>
        <end position="611"/>
    </location>
</feature>
<comment type="catalytic activity">
    <reaction evidence="13">
        <text>pyruvate + ATP + H2O = phosphoenolpyruvate + AMP + phosphate + 2 H(+)</text>
        <dbReference type="Rhea" id="RHEA:11364"/>
        <dbReference type="ChEBI" id="CHEBI:15361"/>
        <dbReference type="ChEBI" id="CHEBI:15377"/>
        <dbReference type="ChEBI" id="CHEBI:15378"/>
        <dbReference type="ChEBI" id="CHEBI:30616"/>
        <dbReference type="ChEBI" id="CHEBI:43474"/>
        <dbReference type="ChEBI" id="CHEBI:58702"/>
        <dbReference type="ChEBI" id="CHEBI:456215"/>
        <dbReference type="EC" id="2.7.9.2"/>
    </reaction>
</comment>
<keyword evidence="8" id="KW-0547">Nucleotide-binding</keyword>
<dbReference type="Gene3D" id="3.30.470.20">
    <property type="entry name" value="ATP-grasp fold, B domain"/>
    <property type="match status" value="1"/>
</dbReference>
<feature type="compositionally biased region" description="Polar residues" evidence="14">
    <location>
        <begin position="596"/>
        <end position="611"/>
    </location>
</feature>
<feature type="domain" description="PEP-utilising enzyme mobile" evidence="15">
    <location>
        <begin position="635"/>
        <end position="705"/>
    </location>
</feature>
<dbReference type="InterPro" id="IPR013815">
    <property type="entry name" value="ATP_grasp_subdomain_1"/>
</dbReference>
<evidence type="ECO:0000256" key="13">
    <source>
        <dbReference type="ARBA" id="ARBA00047700"/>
    </source>
</evidence>
<keyword evidence="7" id="KW-0479">Metal-binding</keyword>
<evidence type="ECO:0000256" key="6">
    <source>
        <dbReference type="ARBA" id="ARBA00022679"/>
    </source>
</evidence>
<dbReference type="Gene3D" id="3.30.1490.20">
    <property type="entry name" value="ATP-grasp fold, A domain"/>
    <property type="match status" value="1"/>
</dbReference>
<dbReference type="PANTHER" id="PTHR43030:SF1">
    <property type="entry name" value="PHOSPHOENOLPYRUVATE SYNTHASE"/>
    <property type="match status" value="1"/>
</dbReference>
<name>A0ABU9KU65_9EURY</name>
<comment type="pathway">
    <text evidence="3">Carbohydrate biosynthesis; gluconeogenesis.</text>
</comment>
<dbReference type="Gene3D" id="3.50.30.10">
    <property type="entry name" value="Phosphohistidine domain"/>
    <property type="match status" value="1"/>
</dbReference>
<comment type="caution">
    <text evidence="17">The sequence shown here is derived from an EMBL/GenBank/DDBJ whole genome shotgun (WGS) entry which is preliminary data.</text>
</comment>
<proteinExistence type="inferred from homology"/>
<sequence length="712" mass="80701">MTSLVIPMERINPDVKGIVGGKAFSLSQLHSRGFRVPNYFCITTDAYRKFLKESGLEGRISLEIARKDFGNMRWEEMWDTSLRLKNMFLNASIPEELENAIRSEIGADYEQVPVVVRSSAPGEDSSTTSFAGIHESYVNVKGSDSILEHVKLVWASLWSDAAILYREELGLDLEDSSMAVIVQELVEGERSGIVFSRDPNNESHLVIEAVFGLNEGLVNGDIEPDRWVIDRKTGSTISHDVPSGRERTVKTDETGTSIENVSADLRNESPLDEDDVKRIYEMAMASEEYFGHPQDMEWTIHSEELFLLQSRPITTLNDKEKNWYISLRRTFDNLKRLRARIEDVLIPEMISVSRSMSEVDPASLNDADLAELIISRRSMFRKWDATYTRDFIPFAHGMRLFGDVYNEKMKPSDPYEFMDLLTNSDLLSIQRNMKLNLLAEMVRKDNSLRKVIESGRAVGDFSDVFDNFMEDFGRSSYVKDRNQMLKLILELSLHPKIERESVKDPQSLKENFFSRFDKEGRAYASELLDIGRASYKLRDDDNIHLGRIEGYYLDSIKEGKRRLSKRGIGPDISDDDVIEALRNKDFIPKIEESSREQPPSEDTTIRQIQGQPASKGLVSGVARVIKEKDDLFSVRSGEILVCDAIDPNMTFVIPLVSGIVERRGGMLIHGAIIAREYGIPCVTGIPNAIDMIDTGDEVTVDGYLGIVVIDRK</sequence>
<dbReference type="Proteomes" id="UP001396646">
    <property type="component" value="Unassembled WGS sequence"/>
</dbReference>
<comment type="cofactor">
    <cofactor evidence="1">
        <name>Mg(2+)</name>
        <dbReference type="ChEBI" id="CHEBI:18420"/>
    </cofactor>
</comment>
<gene>
    <name evidence="17" type="ORF">WOA13_01470</name>
</gene>
<evidence type="ECO:0000256" key="11">
    <source>
        <dbReference type="ARBA" id="ARBA00022842"/>
    </source>
</evidence>
<evidence type="ECO:0000256" key="14">
    <source>
        <dbReference type="SAM" id="MobiDB-lite"/>
    </source>
</evidence>
<dbReference type="SUPFAM" id="SSF56059">
    <property type="entry name" value="Glutathione synthetase ATP-binding domain-like"/>
    <property type="match status" value="1"/>
</dbReference>
<evidence type="ECO:0000256" key="9">
    <source>
        <dbReference type="ARBA" id="ARBA00022777"/>
    </source>
</evidence>
<evidence type="ECO:0000256" key="4">
    <source>
        <dbReference type="ARBA" id="ARBA00007837"/>
    </source>
</evidence>
<evidence type="ECO:0000256" key="5">
    <source>
        <dbReference type="ARBA" id="ARBA00011996"/>
    </source>
</evidence>
<evidence type="ECO:0000259" key="15">
    <source>
        <dbReference type="Pfam" id="PF00391"/>
    </source>
</evidence>
<evidence type="ECO:0000256" key="12">
    <source>
        <dbReference type="ARBA" id="ARBA00033470"/>
    </source>
</evidence>
<evidence type="ECO:0000256" key="8">
    <source>
        <dbReference type="ARBA" id="ARBA00022741"/>
    </source>
</evidence>
<evidence type="ECO:0000256" key="3">
    <source>
        <dbReference type="ARBA" id="ARBA00004742"/>
    </source>
</evidence>
<keyword evidence="18" id="KW-1185">Reference proteome</keyword>
<evidence type="ECO:0000256" key="10">
    <source>
        <dbReference type="ARBA" id="ARBA00022840"/>
    </source>
</evidence>
<dbReference type="Pfam" id="PF01326">
    <property type="entry name" value="PPDK_N"/>
    <property type="match status" value="1"/>
</dbReference>
<dbReference type="EC" id="2.7.9.2" evidence="5"/>
<dbReference type="PANTHER" id="PTHR43030">
    <property type="entry name" value="PHOSPHOENOLPYRUVATE SYNTHASE"/>
    <property type="match status" value="1"/>
</dbReference>
<keyword evidence="9" id="KW-0418">Kinase</keyword>
<dbReference type="InterPro" id="IPR036637">
    <property type="entry name" value="Phosphohistidine_dom_sf"/>
</dbReference>
<evidence type="ECO:0000259" key="16">
    <source>
        <dbReference type="Pfam" id="PF01326"/>
    </source>
</evidence>
<comment type="function">
    <text evidence="2">Catalyzes the phosphorylation of pyruvate to phosphoenolpyruvate.</text>
</comment>
<dbReference type="InterPro" id="IPR002192">
    <property type="entry name" value="PPDK_AMP/ATP-bd"/>
</dbReference>